<keyword evidence="6" id="KW-1185">Reference proteome</keyword>
<dbReference type="GO" id="GO:0008483">
    <property type="term" value="F:transaminase activity"/>
    <property type="evidence" value="ECO:0007669"/>
    <property type="project" value="UniProtKB-KW"/>
</dbReference>
<dbReference type="Proteomes" id="UP000464495">
    <property type="component" value="Chromosome"/>
</dbReference>
<evidence type="ECO:0000256" key="3">
    <source>
        <dbReference type="PIRSR" id="PIRSR001434-2"/>
    </source>
</evidence>
<proteinExistence type="inferred from homology"/>
<dbReference type="PANTHER" id="PTHR11808">
    <property type="entry name" value="TRANS-SULFURATION ENZYME FAMILY MEMBER"/>
    <property type="match status" value="1"/>
</dbReference>
<evidence type="ECO:0000256" key="2">
    <source>
        <dbReference type="ARBA" id="ARBA00022898"/>
    </source>
</evidence>
<dbReference type="PANTHER" id="PTHR11808:SF35">
    <property type="entry name" value="CYSTATHIONINE GAMMA-SYNTHASE (AFU_ORTHOLOGUE AFUA_7G01590)"/>
    <property type="match status" value="1"/>
</dbReference>
<dbReference type="PROSITE" id="PS00868">
    <property type="entry name" value="CYS_MET_METAB_PP"/>
    <property type="match status" value="1"/>
</dbReference>
<keyword evidence="5" id="KW-0032">Aminotransferase</keyword>
<dbReference type="GO" id="GO:0016846">
    <property type="term" value="F:carbon-sulfur lyase activity"/>
    <property type="evidence" value="ECO:0007669"/>
    <property type="project" value="TreeGrafter"/>
</dbReference>
<name>A0A6P1SZN6_9RHOB</name>
<organism evidence="5 6">
    <name type="scientific">Algicella marina</name>
    <dbReference type="NCBI Taxonomy" id="2683284"/>
    <lineage>
        <taxon>Bacteria</taxon>
        <taxon>Pseudomonadati</taxon>
        <taxon>Pseudomonadota</taxon>
        <taxon>Alphaproteobacteria</taxon>
        <taxon>Rhodobacterales</taxon>
        <taxon>Paracoccaceae</taxon>
        <taxon>Algicella</taxon>
    </lineage>
</organism>
<dbReference type="SUPFAM" id="SSF53383">
    <property type="entry name" value="PLP-dependent transferases"/>
    <property type="match status" value="1"/>
</dbReference>
<dbReference type="EMBL" id="CP046620">
    <property type="protein sequence ID" value="QHQ34985.1"/>
    <property type="molecule type" value="Genomic_DNA"/>
</dbReference>
<keyword evidence="5" id="KW-0808">Transferase</keyword>
<keyword evidence="2 3" id="KW-0663">Pyridoxal phosphate</keyword>
<dbReference type="GO" id="GO:0019346">
    <property type="term" value="P:transsulfuration"/>
    <property type="evidence" value="ECO:0007669"/>
    <property type="project" value="InterPro"/>
</dbReference>
<dbReference type="InterPro" id="IPR015424">
    <property type="entry name" value="PyrdxlP-dep_Trfase"/>
</dbReference>
<dbReference type="RefSeq" id="WP_161861550.1">
    <property type="nucleotide sequence ID" value="NZ_CP046620.1"/>
</dbReference>
<reference evidence="5 6" key="1">
    <citation type="submission" date="2019-12" db="EMBL/GenBank/DDBJ databases">
        <title>Complete genome sequence of Algicella marina strain 9Alg 56(T) isolated from the red alga Tichocarpus crinitus.</title>
        <authorList>
            <person name="Kim S.-G."/>
            <person name="Nedashkovskaya O.I."/>
        </authorList>
    </citation>
    <scope>NUCLEOTIDE SEQUENCE [LARGE SCALE GENOMIC DNA]</scope>
    <source>
        <strain evidence="5 6">9Alg 56</strain>
    </source>
</reference>
<evidence type="ECO:0000313" key="6">
    <source>
        <dbReference type="Proteomes" id="UP000464495"/>
    </source>
</evidence>
<dbReference type="AlphaFoldDB" id="A0A6P1SZN6"/>
<dbReference type="KEGG" id="amaq:GO499_07130"/>
<dbReference type="Gene3D" id="3.90.1150.10">
    <property type="entry name" value="Aspartate Aminotransferase, domain 1"/>
    <property type="match status" value="1"/>
</dbReference>
<dbReference type="PIRSF" id="PIRSF001434">
    <property type="entry name" value="CGS"/>
    <property type="match status" value="1"/>
</dbReference>
<dbReference type="InterPro" id="IPR000277">
    <property type="entry name" value="Cys/Met-Metab_PyrdxlP-dep_enz"/>
</dbReference>
<dbReference type="CDD" id="cd00614">
    <property type="entry name" value="CGS_like"/>
    <property type="match status" value="1"/>
</dbReference>
<evidence type="ECO:0000256" key="1">
    <source>
        <dbReference type="ARBA" id="ARBA00001933"/>
    </source>
</evidence>
<dbReference type="GO" id="GO:0005737">
    <property type="term" value="C:cytoplasm"/>
    <property type="evidence" value="ECO:0007669"/>
    <property type="project" value="TreeGrafter"/>
</dbReference>
<comment type="cofactor">
    <cofactor evidence="1 4">
        <name>pyridoxal 5'-phosphate</name>
        <dbReference type="ChEBI" id="CHEBI:597326"/>
    </cofactor>
</comment>
<evidence type="ECO:0000256" key="4">
    <source>
        <dbReference type="RuleBase" id="RU362118"/>
    </source>
</evidence>
<dbReference type="InterPro" id="IPR015422">
    <property type="entry name" value="PyrdxlP-dep_Trfase_small"/>
</dbReference>
<dbReference type="InterPro" id="IPR015421">
    <property type="entry name" value="PyrdxlP-dep_Trfase_major"/>
</dbReference>
<feature type="modified residue" description="N6-(pyridoxal phosphate)lysine" evidence="3">
    <location>
        <position position="198"/>
    </location>
</feature>
<dbReference type="InterPro" id="IPR054542">
    <property type="entry name" value="Cys_met_metab_PP"/>
</dbReference>
<dbReference type="Pfam" id="PF01053">
    <property type="entry name" value="Cys_Met_Meta_PP"/>
    <property type="match status" value="1"/>
</dbReference>
<dbReference type="Gene3D" id="3.40.640.10">
    <property type="entry name" value="Type I PLP-dependent aspartate aminotransferase-like (Major domain)"/>
    <property type="match status" value="1"/>
</dbReference>
<gene>
    <name evidence="5" type="ORF">GO499_07130</name>
</gene>
<dbReference type="FunFam" id="3.40.640.10:FF:000046">
    <property type="entry name" value="Cystathionine gamma-lyase"/>
    <property type="match status" value="1"/>
</dbReference>
<comment type="similarity">
    <text evidence="4">Belongs to the trans-sulfuration enzymes family.</text>
</comment>
<evidence type="ECO:0000313" key="5">
    <source>
        <dbReference type="EMBL" id="QHQ34985.1"/>
    </source>
</evidence>
<sequence length="373" mass="40038">MKLHPATRAAQALHHIDNKTGGVSPALELSSTFARDGDYQPRQSYIYGRDGGSTVKLLEALVADLDEAPAALAFSSGMAAITTLFEILKAGDHLLLSRVMYHGTLNWARHLAENRGVTLDLFDPARPETLAEALTPQTRLVWLETPVNPTWDVLDIATAAAACRNVGARLAVDSTAAPPCTTQPLTLGADIVFHSATKYMGGHSDLVAGTLAFREPALAERLTGLRSLRGTIIAPFDAWLLIRGLRTLFLRFERASTNALTIAKHFDGHPKVAKVLYPGLPAHPGHEVAKAQMTGGFGGMLSLLMDSEETAARVVRTTRLWLPATSLGGVESLIEHRKPIEGPQSEVAPELLRLSTGIEDVGDLMEDLAQAIG</sequence>
<accession>A0A6P1SZN6</accession>
<dbReference type="GO" id="GO:0030170">
    <property type="term" value="F:pyridoxal phosphate binding"/>
    <property type="evidence" value="ECO:0007669"/>
    <property type="project" value="InterPro"/>
</dbReference>
<protein>
    <submittedName>
        <fullName evidence="5">Aminotransferase class V-fold PLP-dependent enzyme</fullName>
    </submittedName>
</protein>